<feature type="compositionally biased region" description="Polar residues" evidence="1">
    <location>
        <begin position="32"/>
        <end position="41"/>
    </location>
</feature>
<accession>A0AAW0TXQ0</accession>
<dbReference type="PANTHER" id="PTHR21207">
    <property type="entry name" value="PARKIN COREGULATED GENE PROTEIN PARK2 COREGULATED"/>
    <property type="match status" value="1"/>
</dbReference>
<dbReference type="PANTHER" id="PTHR21207:SF2">
    <property type="entry name" value="PARKIN COREGULATED GENE PROTEIN"/>
    <property type="match status" value="1"/>
</dbReference>
<dbReference type="Proteomes" id="UP001487740">
    <property type="component" value="Unassembled WGS sequence"/>
</dbReference>
<name>A0AAW0TXQ0_SCYPA</name>
<dbReference type="AlphaFoldDB" id="A0AAW0TXQ0"/>
<keyword evidence="3" id="KW-1185">Reference proteome</keyword>
<evidence type="ECO:0000313" key="2">
    <source>
        <dbReference type="EMBL" id="KAK8391387.1"/>
    </source>
</evidence>
<protein>
    <submittedName>
        <fullName evidence="2">Uncharacterized protein</fullName>
    </submittedName>
</protein>
<dbReference type="Pfam" id="PF10274">
    <property type="entry name" value="ParcG"/>
    <property type="match status" value="2"/>
</dbReference>
<dbReference type="GO" id="GO:0051879">
    <property type="term" value="F:Hsp90 protein binding"/>
    <property type="evidence" value="ECO:0007669"/>
    <property type="project" value="TreeGrafter"/>
</dbReference>
<comment type="caution">
    <text evidence="2">The sequence shown here is derived from an EMBL/GenBank/DDBJ whole genome shotgun (WGS) entry which is preliminary data.</text>
</comment>
<evidence type="ECO:0000256" key="1">
    <source>
        <dbReference type="SAM" id="MobiDB-lite"/>
    </source>
</evidence>
<organism evidence="2 3">
    <name type="scientific">Scylla paramamosain</name>
    <name type="common">Mud crab</name>
    <dbReference type="NCBI Taxonomy" id="85552"/>
    <lineage>
        <taxon>Eukaryota</taxon>
        <taxon>Metazoa</taxon>
        <taxon>Ecdysozoa</taxon>
        <taxon>Arthropoda</taxon>
        <taxon>Crustacea</taxon>
        <taxon>Multicrustacea</taxon>
        <taxon>Malacostraca</taxon>
        <taxon>Eumalacostraca</taxon>
        <taxon>Eucarida</taxon>
        <taxon>Decapoda</taxon>
        <taxon>Pleocyemata</taxon>
        <taxon>Brachyura</taxon>
        <taxon>Eubrachyura</taxon>
        <taxon>Portunoidea</taxon>
        <taxon>Portunidae</taxon>
        <taxon>Portuninae</taxon>
        <taxon>Scylla</taxon>
    </lineage>
</organism>
<feature type="region of interest" description="Disordered" evidence="1">
    <location>
        <begin position="228"/>
        <end position="266"/>
    </location>
</feature>
<gene>
    <name evidence="2" type="ORF">O3P69_017171</name>
</gene>
<dbReference type="EMBL" id="JARAKH010000024">
    <property type="protein sequence ID" value="KAK8391387.1"/>
    <property type="molecule type" value="Genomic_DNA"/>
</dbReference>
<dbReference type="InterPro" id="IPR019399">
    <property type="entry name" value="Parkin_co-regulated_protein"/>
</dbReference>
<feature type="compositionally biased region" description="Low complexity" evidence="1">
    <location>
        <begin position="19"/>
        <end position="31"/>
    </location>
</feature>
<proteinExistence type="predicted"/>
<evidence type="ECO:0000313" key="3">
    <source>
        <dbReference type="Proteomes" id="UP001487740"/>
    </source>
</evidence>
<reference evidence="2 3" key="1">
    <citation type="submission" date="2023-03" db="EMBL/GenBank/DDBJ databases">
        <title>High-quality genome of Scylla paramamosain provides insights in environmental adaptation.</title>
        <authorList>
            <person name="Zhang L."/>
        </authorList>
    </citation>
    <scope>NUCLEOTIDE SEQUENCE [LARGE SCALE GENOMIC DNA]</scope>
    <source>
        <strain evidence="2">LZ_2023a</strain>
        <tissue evidence="2">Muscle</tissue>
    </source>
</reference>
<feature type="region of interest" description="Disordered" evidence="1">
    <location>
        <begin position="1"/>
        <end position="78"/>
    </location>
</feature>
<dbReference type="GO" id="GO:0030544">
    <property type="term" value="F:Hsp70 protein binding"/>
    <property type="evidence" value="ECO:0007669"/>
    <property type="project" value="TreeGrafter"/>
</dbReference>
<sequence length="372" mass="41723">MTSVKQLTASERRENNRFRSQSQPAPSRPSSKANTPSSPASLGSHRPRKEWTIDGITTRRRHSAHPSHEVSAASSRRAVAAFTPASRIKGAKVSGPPKVGVFRPRPSPPTTFRRMYERGDVPVTLHHDHHGHTLRWKVDVEKLDYHHYLPLFFDGLRETTHPYDFFSRAGIRDLLTRGGDKILPVIPQLILPIKKLKPKEGLAERDDCGSEVASQVTVAPVISRTRACGPRKGKAVPSPPASPESAPHYDHHDTLPAPPSPSPRPLAYRRALNTRDVRVICTVLKVLQELVMSAPLVGESLVPYYRQILPTLNLFKHKNVNSGDEIDYSQQRRENLGDLIQETLEILERHGGRDAYINIKYMVPTYQSCVMN</sequence>